<dbReference type="InterPro" id="IPR020846">
    <property type="entry name" value="MFS_dom"/>
</dbReference>
<feature type="transmembrane region" description="Helical" evidence="1">
    <location>
        <begin position="56"/>
        <end position="76"/>
    </location>
</feature>
<protein>
    <recommendedName>
        <fullName evidence="2">Major facilitator superfamily (MFS) profile domain-containing protein</fullName>
    </recommendedName>
</protein>
<feature type="transmembrane region" description="Helical" evidence="1">
    <location>
        <begin position="20"/>
        <end position="44"/>
    </location>
</feature>
<dbReference type="EMBL" id="UINC01015523">
    <property type="protein sequence ID" value="SVA65303.1"/>
    <property type="molecule type" value="Genomic_DNA"/>
</dbReference>
<proteinExistence type="predicted"/>
<evidence type="ECO:0000313" key="3">
    <source>
        <dbReference type="EMBL" id="SVA65303.1"/>
    </source>
</evidence>
<dbReference type="PANTHER" id="PTHR11360:SF284">
    <property type="entry name" value="EG:103B4.3 PROTEIN-RELATED"/>
    <property type="match status" value="1"/>
</dbReference>
<dbReference type="PROSITE" id="PS50850">
    <property type="entry name" value="MFS"/>
    <property type="match status" value="1"/>
</dbReference>
<feature type="non-terminal residue" evidence="3">
    <location>
        <position position="181"/>
    </location>
</feature>
<dbReference type="Gene3D" id="1.20.1250.20">
    <property type="entry name" value="MFS general substrate transporter like domains"/>
    <property type="match status" value="1"/>
</dbReference>
<dbReference type="InterPro" id="IPR036259">
    <property type="entry name" value="MFS_trans_sf"/>
</dbReference>
<feature type="domain" description="Major facilitator superfamily (MFS) profile" evidence="2">
    <location>
        <begin position="20"/>
        <end position="181"/>
    </location>
</feature>
<keyword evidence="1" id="KW-0812">Transmembrane</keyword>
<feature type="transmembrane region" description="Helical" evidence="1">
    <location>
        <begin position="113"/>
        <end position="138"/>
    </location>
</feature>
<feature type="transmembrane region" description="Helical" evidence="1">
    <location>
        <begin position="150"/>
        <end position="174"/>
    </location>
</feature>
<organism evidence="3">
    <name type="scientific">marine metagenome</name>
    <dbReference type="NCBI Taxonomy" id="408172"/>
    <lineage>
        <taxon>unclassified sequences</taxon>
        <taxon>metagenomes</taxon>
        <taxon>ecological metagenomes</taxon>
    </lineage>
</organism>
<dbReference type="InterPro" id="IPR050327">
    <property type="entry name" value="Proton-linked_MCT"/>
</dbReference>
<keyword evidence="1" id="KW-1133">Transmembrane helix</keyword>
<sequence>MRFLTTSKFHPAFPIFHGWWIVLIVFLGSVVGFGIGSIGLGVFIPFMSEDLGWSRTAMSAVFTVRALMMGVSGPIVGFAADRKNGPRLLFVGGGVIAGISLLILSQSNHIWQFYLSFGVLWSLGQACFSGQVISGSLVSKWFVRLRGRAFGLYTMGIPAGGAIFVPLIAMLIAWQGWRGAW</sequence>
<dbReference type="GO" id="GO:0022857">
    <property type="term" value="F:transmembrane transporter activity"/>
    <property type="evidence" value="ECO:0007669"/>
    <property type="project" value="InterPro"/>
</dbReference>
<dbReference type="AlphaFoldDB" id="A0A381XM26"/>
<dbReference type="SUPFAM" id="SSF103473">
    <property type="entry name" value="MFS general substrate transporter"/>
    <property type="match status" value="1"/>
</dbReference>
<dbReference type="PANTHER" id="PTHR11360">
    <property type="entry name" value="MONOCARBOXYLATE TRANSPORTER"/>
    <property type="match status" value="1"/>
</dbReference>
<feature type="transmembrane region" description="Helical" evidence="1">
    <location>
        <begin position="88"/>
        <end position="107"/>
    </location>
</feature>
<accession>A0A381XM26</accession>
<gene>
    <name evidence="3" type="ORF">METZ01_LOCUS118157</name>
</gene>
<evidence type="ECO:0000259" key="2">
    <source>
        <dbReference type="PROSITE" id="PS50850"/>
    </source>
</evidence>
<keyword evidence="1" id="KW-0472">Membrane</keyword>
<dbReference type="Pfam" id="PF07690">
    <property type="entry name" value="MFS_1"/>
    <property type="match status" value="1"/>
</dbReference>
<name>A0A381XM26_9ZZZZ</name>
<reference evidence="3" key="1">
    <citation type="submission" date="2018-05" db="EMBL/GenBank/DDBJ databases">
        <authorList>
            <person name="Lanie J.A."/>
            <person name="Ng W.-L."/>
            <person name="Kazmierczak K.M."/>
            <person name="Andrzejewski T.M."/>
            <person name="Davidsen T.M."/>
            <person name="Wayne K.J."/>
            <person name="Tettelin H."/>
            <person name="Glass J.I."/>
            <person name="Rusch D."/>
            <person name="Podicherti R."/>
            <person name="Tsui H.-C.T."/>
            <person name="Winkler M.E."/>
        </authorList>
    </citation>
    <scope>NUCLEOTIDE SEQUENCE</scope>
</reference>
<evidence type="ECO:0000256" key="1">
    <source>
        <dbReference type="SAM" id="Phobius"/>
    </source>
</evidence>
<dbReference type="InterPro" id="IPR011701">
    <property type="entry name" value="MFS"/>
</dbReference>